<dbReference type="EMBL" id="BARS01054587">
    <property type="protein sequence ID" value="GAG50069.1"/>
    <property type="molecule type" value="Genomic_DNA"/>
</dbReference>
<reference evidence="2" key="1">
    <citation type="journal article" date="2014" name="Front. Microbiol.">
        <title>High frequency of phylogenetically diverse reductive dehalogenase-homologous genes in deep subseafloor sedimentary metagenomes.</title>
        <authorList>
            <person name="Kawai M."/>
            <person name="Futagami T."/>
            <person name="Toyoda A."/>
            <person name="Takaki Y."/>
            <person name="Nishi S."/>
            <person name="Hori S."/>
            <person name="Arai W."/>
            <person name="Tsubouchi T."/>
            <person name="Morono Y."/>
            <person name="Uchiyama I."/>
            <person name="Ito T."/>
            <person name="Fujiyama A."/>
            <person name="Inagaki F."/>
            <person name="Takami H."/>
        </authorList>
    </citation>
    <scope>NUCLEOTIDE SEQUENCE</scope>
    <source>
        <strain evidence="2">Expedition CK06-06</strain>
    </source>
</reference>
<organism evidence="2">
    <name type="scientific">marine sediment metagenome</name>
    <dbReference type="NCBI Taxonomy" id="412755"/>
    <lineage>
        <taxon>unclassified sequences</taxon>
        <taxon>metagenomes</taxon>
        <taxon>ecological metagenomes</taxon>
    </lineage>
</organism>
<evidence type="ECO:0000259" key="1">
    <source>
        <dbReference type="Pfam" id="PF25470"/>
    </source>
</evidence>
<proteinExistence type="predicted"/>
<protein>
    <recommendedName>
        <fullName evidence="1">DUF7901 domain-containing protein</fullName>
    </recommendedName>
</protein>
<dbReference type="Pfam" id="PF25470">
    <property type="entry name" value="DUF7901"/>
    <property type="match status" value="1"/>
</dbReference>
<feature type="non-terminal residue" evidence="2">
    <location>
        <position position="217"/>
    </location>
</feature>
<gene>
    <name evidence="2" type="ORF">S01H1_80785</name>
</gene>
<comment type="caution">
    <text evidence="2">The sequence shown here is derived from an EMBL/GenBank/DDBJ whole genome shotgun (WGS) entry which is preliminary data.</text>
</comment>
<dbReference type="AlphaFoldDB" id="X0Y2L2"/>
<dbReference type="InterPro" id="IPR057223">
    <property type="entry name" value="DUF7901"/>
</dbReference>
<accession>X0Y2L2</accession>
<evidence type="ECO:0000313" key="2">
    <source>
        <dbReference type="EMBL" id="GAG50069.1"/>
    </source>
</evidence>
<name>X0Y2L2_9ZZZZ</name>
<feature type="non-terminal residue" evidence="2">
    <location>
        <position position="1"/>
    </location>
</feature>
<sequence>SPAEFHWGPRTPGDPMQTFPADMYRLEGELFGDPDFCAFRITAGTDYGLPSPGQATLGQLPSGDYAVDSFFDVTYQIEFEGCPGSPLEDYSGTTLGTIRLHILESGWTGWSELLYPLTHPMVGESIDLAFEIWGREVPVEEEETYKWLQEPDVNTTGMDVRANYPDFVLADDLQCAAPGPITEIVIWGSWLDDIVPAGGADDVSFTLSIHEDVPAAG</sequence>
<feature type="domain" description="DUF7901" evidence="1">
    <location>
        <begin position="146"/>
        <end position="215"/>
    </location>
</feature>